<organism evidence="2">
    <name type="scientific">uncultured Caudovirales phage</name>
    <dbReference type="NCBI Taxonomy" id="2100421"/>
    <lineage>
        <taxon>Viruses</taxon>
        <taxon>Duplodnaviria</taxon>
        <taxon>Heunggongvirae</taxon>
        <taxon>Uroviricota</taxon>
        <taxon>Caudoviricetes</taxon>
        <taxon>Peduoviridae</taxon>
        <taxon>Maltschvirus</taxon>
        <taxon>Maltschvirus maltsch</taxon>
    </lineage>
</organism>
<accession>A0A6J5NEL5</accession>
<evidence type="ECO:0000313" key="2">
    <source>
        <dbReference type="EMBL" id="CAB4156246.1"/>
    </source>
</evidence>
<name>A0A6J5NEL5_9CAUD</name>
<proteinExistence type="predicted"/>
<dbReference type="EMBL" id="LR796641">
    <property type="protein sequence ID" value="CAB4156246.1"/>
    <property type="molecule type" value="Genomic_DNA"/>
</dbReference>
<evidence type="ECO:0000259" key="1">
    <source>
        <dbReference type="Pfam" id="PF19905"/>
    </source>
</evidence>
<dbReference type="InterPro" id="IPR045958">
    <property type="entry name" value="DUF6378"/>
</dbReference>
<sequence>MSLHRGAEILGEAHRLITGPRQQQYAHPLEDYTKVVEIFYGLTGIELSVQEALCFMVAVKMARLRTSRERGKLHHDSLVDAIGYLGCMNMVEKA</sequence>
<reference evidence="2" key="1">
    <citation type="submission" date="2020-04" db="EMBL/GenBank/DDBJ databases">
        <authorList>
            <person name="Chiriac C."/>
            <person name="Salcher M."/>
            <person name="Ghai R."/>
            <person name="Kavagutti S V."/>
        </authorList>
    </citation>
    <scope>NUCLEOTIDE SEQUENCE</scope>
</reference>
<gene>
    <name evidence="2" type="ORF">UFOVP668_43</name>
</gene>
<protein>
    <recommendedName>
        <fullName evidence="1">DUF6378 domain-containing protein</fullName>
    </recommendedName>
</protein>
<dbReference type="Pfam" id="PF19905">
    <property type="entry name" value="DUF6378"/>
    <property type="match status" value="1"/>
</dbReference>
<feature type="domain" description="DUF6378" evidence="1">
    <location>
        <begin position="8"/>
        <end position="91"/>
    </location>
</feature>